<name>A0A501WEB6_9GAMM</name>
<comment type="similarity">
    <text evidence="1 3">Belongs to the RelE toxin family.</text>
</comment>
<evidence type="ECO:0000256" key="2">
    <source>
        <dbReference type="ARBA" id="ARBA00022649"/>
    </source>
</evidence>
<keyword evidence="5" id="KW-1185">Reference proteome</keyword>
<evidence type="ECO:0000256" key="1">
    <source>
        <dbReference type="ARBA" id="ARBA00006226"/>
    </source>
</evidence>
<evidence type="ECO:0000256" key="3">
    <source>
        <dbReference type="PIRNR" id="PIRNR029218"/>
    </source>
</evidence>
<reference evidence="4 5" key="1">
    <citation type="submission" date="2019-06" db="EMBL/GenBank/DDBJ databases">
        <title>A novel bacterium of genus Marinomonas, isolated from coastal sand.</title>
        <authorList>
            <person name="Huang H."/>
            <person name="Mo K."/>
            <person name="Hu Y."/>
        </authorList>
    </citation>
    <scope>NUCLEOTIDE SEQUENCE [LARGE SCALE GENOMIC DNA]</scope>
    <source>
        <strain evidence="4 5">HB171799</strain>
    </source>
</reference>
<evidence type="ECO:0000313" key="5">
    <source>
        <dbReference type="Proteomes" id="UP000315901"/>
    </source>
</evidence>
<dbReference type="PANTHER" id="PTHR33755">
    <property type="entry name" value="TOXIN PARE1-RELATED"/>
    <property type="match status" value="1"/>
</dbReference>
<dbReference type="Proteomes" id="UP000315901">
    <property type="component" value="Unassembled WGS sequence"/>
</dbReference>
<protein>
    <recommendedName>
        <fullName evidence="3">Toxin</fullName>
    </recommendedName>
</protein>
<dbReference type="AlphaFoldDB" id="A0A501WEB6"/>
<proteinExistence type="inferred from homology"/>
<dbReference type="InterPro" id="IPR051803">
    <property type="entry name" value="TA_system_RelE-like_toxin"/>
</dbReference>
<evidence type="ECO:0000313" key="4">
    <source>
        <dbReference type="EMBL" id="TPE47758.1"/>
    </source>
</evidence>
<dbReference type="Gene3D" id="3.30.2310.20">
    <property type="entry name" value="RelE-like"/>
    <property type="match status" value="1"/>
</dbReference>
<dbReference type="EMBL" id="VFRR01000039">
    <property type="protein sequence ID" value="TPE47758.1"/>
    <property type="molecule type" value="Genomic_DNA"/>
</dbReference>
<dbReference type="RefSeq" id="WP_140590604.1">
    <property type="nucleotide sequence ID" value="NZ_VFRR01000039.1"/>
</dbReference>
<keyword evidence="2" id="KW-1277">Toxin-antitoxin system</keyword>
<dbReference type="Pfam" id="PF05016">
    <property type="entry name" value="ParE_toxin"/>
    <property type="match status" value="1"/>
</dbReference>
<comment type="caution">
    <text evidence="4">The sequence shown here is derived from an EMBL/GenBank/DDBJ whole genome shotgun (WGS) entry which is preliminary data.</text>
</comment>
<accession>A0A501WEB6</accession>
<dbReference type="InterPro" id="IPR007712">
    <property type="entry name" value="RelE/ParE_toxin"/>
</dbReference>
<gene>
    <name evidence="4" type="ORF">FJM67_14240</name>
</gene>
<dbReference type="PIRSF" id="PIRSF029218">
    <property type="entry name" value="ParE"/>
    <property type="match status" value="1"/>
</dbReference>
<dbReference type="InterPro" id="IPR035093">
    <property type="entry name" value="RelE/ParE_toxin_dom_sf"/>
</dbReference>
<organism evidence="4 5">
    <name type="scientific">Maribrevibacterium harenarium</name>
    <dbReference type="NCBI Taxonomy" id="2589817"/>
    <lineage>
        <taxon>Bacteria</taxon>
        <taxon>Pseudomonadati</taxon>
        <taxon>Pseudomonadota</taxon>
        <taxon>Gammaproteobacteria</taxon>
        <taxon>Oceanospirillales</taxon>
        <taxon>Oceanospirillaceae</taxon>
        <taxon>Maribrevibacterium</taxon>
    </lineage>
</organism>
<dbReference type="InterPro" id="IPR028344">
    <property type="entry name" value="ParE1/4"/>
</dbReference>
<dbReference type="OrthoDB" id="516834at2"/>
<dbReference type="PANTHER" id="PTHR33755:SF9">
    <property type="entry name" value="TOXIN PARE1"/>
    <property type="match status" value="1"/>
</dbReference>
<sequence>MVNKTYTYSKLAAQDLIDIYLYTAQIWGQQQADIYDAGLEHMVGLLADSPGIGRSCDDIRAGCRRFEHEHHIIFYRQRKNDIFIIRILHKSMDITRHISS</sequence>